<evidence type="ECO:0000256" key="1">
    <source>
        <dbReference type="ARBA" id="ARBA00006702"/>
    </source>
</evidence>
<dbReference type="GO" id="GO:0004722">
    <property type="term" value="F:protein serine/threonine phosphatase activity"/>
    <property type="evidence" value="ECO:0007669"/>
    <property type="project" value="UniProtKB-EC"/>
</dbReference>
<keyword evidence="2" id="KW-0479">Metal-binding</keyword>
<comment type="cofactor">
    <cofactor evidence="2">
        <name>Mg(2+)</name>
        <dbReference type="ChEBI" id="CHEBI:18420"/>
    </cofactor>
</comment>
<dbReference type="EMBL" id="OX597822">
    <property type="protein sequence ID" value="CAI9727974.1"/>
    <property type="molecule type" value="Genomic_DNA"/>
</dbReference>
<protein>
    <recommendedName>
        <fullName evidence="2">Protein phosphatase</fullName>
        <ecNumber evidence="2">3.1.3.16</ecNumber>
    </recommendedName>
</protein>
<dbReference type="GO" id="GO:0046872">
    <property type="term" value="F:metal ion binding"/>
    <property type="evidence" value="ECO:0007669"/>
    <property type="project" value="UniProtKB-UniRule"/>
</dbReference>
<dbReference type="Gene3D" id="3.60.40.10">
    <property type="entry name" value="PPM-type phosphatase domain"/>
    <property type="match status" value="1"/>
</dbReference>
<keyword evidence="2" id="KW-0378">Hydrolase</keyword>
<evidence type="ECO:0000313" key="5">
    <source>
        <dbReference type="Proteomes" id="UP001162480"/>
    </source>
</evidence>
<comment type="cofactor">
    <cofactor evidence="2">
        <name>Mn(2+)</name>
        <dbReference type="ChEBI" id="CHEBI:29035"/>
    </cofactor>
</comment>
<feature type="domain" description="PPM-type phosphatase" evidence="3">
    <location>
        <begin position="1"/>
        <end position="240"/>
    </location>
</feature>
<evidence type="ECO:0000259" key="3">
    <source>
        <dbReference type="PROSITE" id="PS51746"/>
    </source>
</evidence>
<dbReference type="PANTHER" id="PTHR12320">
    <property type="entry name" value="PROTEIN PHOSPHATASE 2C"/>
    <property type="match status" value="1"/>
</dbReference>
<dbReference type="PANTHER" id="PTHR12320:SF1">
    <property type="entry name" value="PROTEIN PHOSPHATASE PTC7 HOMOLOG"/>
    <property type="match status" value="1"/>
</dbReference>
<dbReference type="AlphaFoldDB" id="A0AA36B5I0"/>
<dbReference type="Proteomes" id="UP001162480">
    <property type="component" value="Chromosome 9"/>
</dbReference>
<dbReference type="InterPro" id="IPR039123">
    <property type="entry name" value="PPTC7"/>
</dbReference>
<evidence type="ECO:0000313" key="4">
    <source>
        <dbReference type="EMBL" id="CAI9727974.1"/>
    </source>
</evidence>
<dbReference type="InterPro" id="IPR001932">
    <property type="entry name" value="PPM-type_phosphatase-like_dom"/>
</dbReference>
<comment type="catalytic activity">
    <reaction evidence="2">
        <text>O-phospho-L-threonyl-[protein] + H2O = L-threonyl-[protein] + phosphate</text>
        <dbReference type="Rhea" id="RHEA:47004"/>
        <dbReference type="Rhea" id="RHEA-COMP:11060"/>
        <dbReference type="Rhea" id="RHEA-COMP:11605"/>
        <dbReference type="ChEBI" id="CHEBI:15377"/>
        <dbReference type="ChEBI" id="CHEBI:30013"/>
        <dbReference type="ChEBI" id="CHEBI:43474"/>
        <dbReference type="ChEBI" id="CHEBI:61977"/>
        <dbReference type="EC" id="3.1.3.16"/>
    </reaction>
</comment>
<name>A0AA36B5I0_OCTVU</name>
<dbReference type="InterPro" id="IPR036457">
    <property type="entry name" value="PPM-type-like_dom_sf"/>
</dbReference>
<dbReference type="EC" id="3.1.3.16" evidence="2"/>
<keyword evidence="2" id="KW-0904">Protein phosphatase</keyword>
<dbReference type="SUPFAM" id="SSF81606">
    <property type="entry name" value="PP2C-like"/>
    <property type="match status" value="1"/>
</dbReference>
<keyword evidence="2" id="KW-0460">Magnesium</keyword>
<dbReference type="SMART" id="SM00332">
    <property type="entry name" value="PP2Cc"/>
    <property type="match status" value="1"/>
</dbReference>
<dbReference type="SMART" id="SM00331">
    <property type="entry name" value="PP2C_SIG"/>
    <property type="match status" value="1"/>
</dbReference>
<comment type="catalytic activity">
    <reaction evidence="2">
        <text>O-phospho-L-seryl-[protein] + H2O = L-seryl-[protein] + phosphate</text>
        <dbReference type="Rhea" id="RHEA:20629"/>
        <dbReference type="Rhea" id="RHEA-COMP:9863"/>
        <dbReference type="Rhea" id="RHEA-COMP:11604"/>
        <dbReference type="ChEBI" id="CHEBI:15377"/>
        <dbReference type="ChEBI" id="CHEBI:29999"/>
        <dbReference type="ChEBI" id="CHEBI:43474"/>
        <dbReference type="ChEBI" id="CHEBI:83421"/>
        <dbReference type="EC" id="3.1.3.16"/>
    </reaction>
</comment>
<dbReference type="GO" id="GO:0005739">
    <property type="term" value="C:mitochondrion"/>
    <property type="evidence" value="ECO:0007669"/>
    <property type="project" value="TreeGrafter"/>
</dbReference>
<gene>
    <name evidence="4" type="ORF">OCTVUL_1B010546</name>
</gene>
<evidence type="ECO:0000256" key="2">
    <source>
        <dbReference type="RuleBase" id="RU366020"/>
    </source>
</evidence>
<reference evidence="4" key="1">
    <citation type="submission" date="2023-08" db="EMBL/GenBank/DDBJ databases">
        <authorList>
            <person name="Alioto T."/>
            <person name="Alioto T."/>
            <person name="Gomez Garrido J."/>
        </authorList>
    </citation>
    <scope>NUCLEOTIDE SEQUENCE</scope>
</reference>
<keyword evidence="2" id="KW-0464">Manganese</keyword>
<dbReference type="Pfam" id="PF07228">
    <property type="entry name" value="SpoIIE"/>
    <property type="match status" value="1"/>
</dbReference>
<proteinExistence type="inferred from homology"/>
<sequence length="253" mass="28154">MQSVTLYGRLLARAFITGFHNEYQLKAREKPQELHLVTGASGFSKSTRPKSELLRKWTFGDDAFFIARNKVADVIGSSTACIVSLHREERTVYTANLGDSGFLVIRHDEVIHRSQEQQHYFNTPFQLAVAPPPQRGQIISDSPSMAENSSFGVQEGDIILLGTDGLFDNMNEDMLLDYVSKLKDHRQDNIQKTASKIAEEAHQLAFDPDYLSPFALTAIDAGIEIRGGKPDDITVVLARVSSLTESEKEALQV</sequence>
<keyword evidence="5" id="KW-1185">Reference proteome</keyword>
<organism evidence="4 5">
    <name type="scientific">Octopus vulgaris</name>
    <name type="common">Common octopus</name>
    <dbReference type="NCBI Taxonomy" id="6645"/>
    <lineage>
        <taxon>Eukaryota</taxon>
        <taxon>Metazoa</taxon>
        <taxon>Spiralia</taxon>
        <taxon>Lophotrochozoa</taxon>
        <taxon>Mollusca</taxon>
        <taxon>Cephalopoda</taxon>
        <taxon>Coleoidea</taxon>
        <taxon>Octopodiformes</taxon>
        <taxon>Octopoda</taxon>
        <taxon>Incirrata</taxon>
        <taxon>Octopodidae</taxon>
        <taxon>Octopus</taxon>
    </lineage>
</organism>
<comment type="similarity">
    <text evidence="1 2">Belongs to the PP2C family.</text>
</comment>
<accession>A0AA36B5I0</accession>
<dbReference type="PROSITE" id="PS51746">
    <property type="entry name" value="PPM_2"/>
    <property type="match status" value="1"/>
</dbReference>